<evidence type="ECO:0000259" key="5">
    <source>
        <dbReference type="PROSITE" id="PS50931"/>
    </source>
</evidence>
<evidence type="ECO:0000256" key="1">
    <source>
        <dbReference type="ARBA" id="ARBA00009437"/>
    </source>
</evidence>
<dbReference type="PRINTS" id="PR00039">
    <property type="entry name" value="HTHLYSR"/>
</dbReference>
<evidence type="ECO:0000313" key="6">
    <source>
        <dbReference type="EMBL" id="QDO85370.1"/>
    </source>
</evidence>
<accession>A0ABX5X1Z9</accession>
<dbReference type="CDD" id="cd08432">
    <property type="entry name" value="PBP2_GcdR_TrpI_HvrB_AmpR_like"/>
    <property type="match status" value="1"/>
</dbReference>
<feature type="domain" description="HTH lysR-type" evidence="5">
    <location>
        <begin position="17"/>
        <end position="69"/>
    </location>
</feature>
<keyword evidence="7" id="KW-1185">Reference proteome</keyword>
<sequence length="318" mass="35846">MYQGRHAQLGASQLANLNTFVNAAQNLSFTQTAQVLYLTPSAVSHRIGKLEQELGFKLFHRLHKQLKLTEEGARLFRSCTLLFSQLDEELNEIRTNELSGRLTIYARPSITQCWLVPRIHDFHQAYPAIQLDILTGNEDVNFRTQFIDVALYYASGPFPGLASIKLMSEEVTPVCSLDYAERFDLIGKPHNLSQCTLLHDCKAWPQAAFNAEWLEWAKYHQIMGIDNSRSLSFDRSDLAVIAAMNNAGLAIGRKRLVDKRLRSGELIAPFASLSTPASYQYHAVYSADIEPNPRVQAFLNWLKQQADEGAVANRCDSL</sequence>
<organism evidence="6 7">
    <name type="scientific">Shewanella psychropiezotolerans</name>
    <dbReference type="NCBI Taxonomy" id="2593655"/>
    <lineage>
        <taxon>Bacteria</taxon>
        <taxon>Pseudomonadati</taxon>
        <taxon>Pseudomonadota</taxon>
        <taxon>Gammaproteobacteria</taxon>
        <taxon>Alteromonadales</taxon>
        <taxon>Shewanellaceae</taxon>
        <taxon>Shewanella</taxon>
    </lineage>
</organism>
<dbReference type="Gene3D" id="3.40.190.10">
    <property type="entry name" value="Periplasmic binding protein-like II"/>
    <property type="match status" value="2"/>
</dbReference>
<dbReference type="InterPro" id="IPR036388">
    <property type="entry name" value="WH-like_DNA-bd_sf"/>
</dbReference>
<dbReference type="Pfam" id="PF00126">
    <property type="entry name" value="HTH_1"/>
    <property type="match status" value="1"/>
</dbReference>
<evidence type="ECO:0000256" key="4">
    <source>
        <dbReference type="ARBA" id="ARBA00023163"/>
    </source>
</evidence>
<name>A0ABX5X1Z9_9GAMM</name>
<gene>
    <name evidence="6" type="primary">dsdC</name>
    <name evidence="6" type="ORF">FM037_21615</name>
</gene>
<dbReference type="Pfam" id="PF03466">
    <property type="entry name" value="LysR_substrate"/>
    <property type="match status" value="1"/>
</dbReference>
<keyword evidence="4" id="KW-0804">Transcription</keyword>
<dbReference type="InterPro" id="IPR058163">
    <property type="entry name" value="LysR-type_TF_proteobact-type"/>
</dbReference>
<dbReference type="Proteomes" id="UP000315947">
    <property type="component" value="Chromosome"/>
</dbReference>
<dbReference type="InterPro" id="IPR036390">
    <property type="entry name" value="WH_DNA-bd_sf"/>
</dbReference>
<evidence type="ECO:0000256" key="2">
    <source>
        <dbReference type="ARBA" id="ARBA00023015"/>
    </source>
</evidence>
<keyword evidence="3 6" id="KW-0238">DNA-binding</keyword>
<dbReference type="PANTHER" id="PTHR30537">
    <property type="entry name" value="HTH-TYPE TRANSCRIPTIONAL REGULATOR"/>
    <property type="match status" value="1"/>
</dbReference>
<dbReference type="InterPro" id="IPR000847">
    <property type="entry name" value="LysR_HTH_N"/>
</dbReference>
<dbReference type="GO" id="GO:0003677">
    <property type="term" value="F:DNA binding"/>
    <property type="evidence" value="ECO:0007669"/>
    <property type="project" value="UniProtKB-KW"/>
</dbReference>
<dbReference type="PANTHER" id="PTHR30537:SF32">
    <property type="entry name" value="HTH-TYPE TRANSCRIPTIONAL REGULATOR DSDC"/>
    <property type="match status" value="1"/>
</dbReference>
<dbReference type="SUPFAM" id="SSF53850">
    <property type="entry name" value="Periplasmic binding protein-like II"/>
    <property type="match status" value="1"/>
</dbReference>
<evidence type="ECO:0000313" key="7">
    <source>
        <dbReference type="Proteomes" id="UP000315947"/>
    </source>
</evidence>
<dbReference type="EMBL" id="CP041614">
    <property type="protein sequence ID" value="QDO85370.1"/>
    <property type="molecule type" value="Genomic_DNA"/>
</dbReference>
<dbReference type="SUPFAM" id="SSF46785">
    <property type="entry name" value="Winged helix' DNA-binding domain"/>
    <property type="match status" value="1"/>
</dbReference>
<comment type="similarity">
    <text evidence="1">Belongs to the LysR transcriptional regulatory family.</text>
</comment>
<evidence type="ECO:0000256" key="3">
    <source>
        <dbReference type="ARBA" id="ARBA00023125"/>
    </source>
</evidence>
<keyword evidence="2" id="KW-0805">Transcription regulation</keyword>
<proteinExistence type="inferred from homology"/>
<protein>
    <submittedName>
        <fullName evidence="6">DNA-binding transcriptional regulator DsdC</fullName>
    </submittedName>
</protein>
<reference evidence="6 7" key="1">
    <citation type="submission" date="2019-07" db="EMBL/GenBank/DDBJ databases">
        <title>Shewanella sp. YLB-06 whole genomic sequence.</title>
        <authorList>
            <person name="Yu L."/>
        </authorList>
    </citation>
    <scope>NUCLEOTIDE SEQUENCE [LARGE SCALE GENOMIC DNA]</scope>
    <source>
        <strain evidence="6 7">YLB-06</strain>
    </source>
</reference>
<dbReference type="InterPro" id="IPR005119">
    <property type="entry name" value="LysR_subst-bd"/>
</dbReference>
<dbReference type="PROSITE" id="PS50931">
    <property type="entry name" value="HTH_LYSR"/>
    <property type="match status" value="1"/>
</dbReference>
<dbReference type="NCBIfam" id="NF007491">
    <property type="entry name" value="PRK10086.1"/>
    <property type="match status" value="1"/>
</dbReference>
<dbReference type="RefSeq" id="WP_144047713.1">
    <property type="nucleotide sequence ID" value="NZ_CP041614.1"/>
</dbReference>
<dbReference type="Gene3D" id="1.10.10.10">
    <property type="entry name" value="Winged helix-like DNA-binding domain superfamily/Winged helix DNA-binding domain"/>
    <property type="match status" value="1"/>
</dbReference>